<dbReference type="GO" id="GO:0012505">
    <property type="term" value="C:endomembrane system"/>
    <property type="evidence" value="ECO:0007669"/>
    <property type="project" value="UniProtKB-SubCell"/>
</dbReference>
<keyword evidence="2 5" id="KW-0812">Transmembrane</keyword>
<comment type="caution">
    <text evidence="7">The sequence shown here is derived from an EMBL/GenBank/DDBJ whole genome shotgun (WGS) entry which is preliminary data.</text>
</comment>
<evidence type="ECO:0000256" key="3">
    <source>
        <dbReference type="ARBA" id="ARBA00022989"/>
    </source>
</evidence>
<evidence type="ECO:0000259" key="6">
    <source>
        <dbReference type="Pfam" id="PF10277"/>
    </source>
</evidence>
<feature type="transmembrane region" description="Helical" evidence="5">
    <location>
        <begin position="105"/>
        <end position="124"/>
    </location>
</feature>
<dbReference type="EMBL" id="JALJOV010000619">
    <property type="protein sequence ID" value="KAK9862354.1"/>
    <property type="molecule type" value="Genomic_DNA"/>
</dbReference>
<feature type="transmembrane region" description="Helical" evidence="5">
    <location>
        <begin position="37"/>
        <end position="54"/>
    </location>
</feature>
<accession>A0AAW1SY49</accession>
<evidence type="ECO:0000256" key="1">
    <source>
        <dbReference type="ARBA" id="ARBA00004127"/>
    </source>
</evidence>
<keyword evidence="8" id="KW-1185">Reference proteome</keyword>
<evidence type="ECO:0000313" key="8">
    <source>
        <dbReference type="Proteomes" id="UP001485043"/>
    </source>
</evidence>
<organism evidence="7 8">
    <name type="scientific">Apatococcus fuscideae</name>
    <dbReference type="NCBI Taxonomy" id="2026836"/>
    <lineage>
        <taxon>Eukaryota</taxon>
        <taxon>Viridiplantae</taxon>
        <taxon>Chlorophyta</taxon>
        <taxon>core chlorophytes</taxon>
        <taxon>Trebouxiophyceae</taxon>
        <taxon>Chlorellales</taxon>
        <taxon>Chlorellaceae</taxon>
        <taxon>Apatococcus</taxon>
    </lineage>
</organism>
<evidence type="ECO:0000256" key="2">
    <source>
        <dbReference type="ARBA" id="ARBA00022692"/>
    </source>
</evidence>
<feature type="transmembrane region" description="Helical" evidence="5">
    <location>
        <begin position="185"/>
        <end position="210"/>
    </location>
</feature>
<keyword evidence="4 5" id="KW-0472">Membrane</keyword>
<feature type="transmembrane region" description="Helical" evidence="5">
    <location>
        <begin position="145"/>
        <end position="165"/>
    </location>
</feature>
<dbReference type="InterPro" id="IPR019402">
    <property type="entry name" value="CWH43_N"/>
</dbReference>
<evidence type="ECO:0000313" key="7">
    <source>
        <dbReference type="EMBL" id="KAK9862354.1"/>
    </source>
</evidence>
<feature type="transmembrane region" description="Helical" evidence="5">
    <location>
        <begin position="75"/>
        <end position="93"/>
    </location>
</feature>
<feature type="domain" description="CWH43-like N-terminal" evidence="6">
    <location>
        <begin position="1"/>
        <end position="214"/>
    </location>
</feature>
<reference evidence="7 8" key="1">
    <citation type="journal article" date="2024" name="Nat. Commun.">
        <title>Phylogenomics reveals the evolutionary origins of lichenization in chlorophyte algae.</title>
        <authorList>
            <person name="Puginier C."/>
            <person name="Libourel C."/>
            <person name="Otte J."/>
            <person name="Skaloud P."/>
            <person name="Haon M."/>
            <person name="Grisel S."/>
            <person name="Petersen M."/>
            <person name="Berrin J.G."/>
            <person name="Delaux P.M."/>
            <person name="Dal Grande F."/>
            <person name="Keller J."/>
        </authorList>
    </citation>
    <scope>NUCLEOTIDE SEQUENCE [LARGE SCALE GENOMIC DNA]</scope>
    <source>
        <strain evidence="7 8">SAG 2523</strain>
    </source>
</reference>
<dbReference type="Pfam" id="PF10277">
    <property type="entry name" value="Frag1"/>
    <property type="match status" value="1"/>
</dbReference>
<sequence length="299" mass="32713">MILSLLIIWLAQGHPRYKPDEATIVYISDVGAANHTLFIVLASISAVLYFWSLWMDYRLRHSQRIASRMRRFESWMAGCAIIAAFISAVNLILLSVYDAFNHDTTHWTCAVIFFIALIVSGVFNMAEIGGLYKDYPEDRLMRASFIFKLIIVILAIIFIVIFAIMQGVCSSKTPTNGSDYIYCNAAASTAAVFEWLLGAIFCFYVLSFVADLYPAKYSSRHHIPHKASPMFKGPGRAKAAQTELANMQPAAPPPAAAFTHGSASPGYPSNVSAVDAADVVHPMAPGNARAGHGHGTTMV</sequence>
<dbReference type="GO" id="GO:0005886">
    <property type="term" value="C:plasma membrane"/>
    <property type="evidence" value="ECO:0007669"/>
    <property type="project" value="TreeGrafter"/>
</dbReference>
<dbReference type="AlphaFoldDB" id="A0AAW1SY49"/>
<gene>
    <name evidence="7" type="ORF">WJX84_000896</name>
</gene>
<comment type="subcellular location">
    <subcellularLocation>
        <location evidence="1">Endomembrane system</location>
        <topology evidence="1">Multi-pass membrane protein</topology>
    </subcellularLocation>
</comment>
<keyword evidence="3 5" id="KW-1133">Transmembrane helix</keyword>
<evidence type="ECO:0000256" key="5">
    <source>
        <dbReference type="SAM" id="Phobius"/>
    </source>
</evidence>
<evidence type="ECO:0000256" key="4">
    <source>
        <dbReference type="ARBA" id="ARBA00023136"/>
    </source>
</evidence>
<protein>
    <recommendedName>
        <fullName evidence="6">CWH43-like N-terminal domain-containing protein</fullName>
    </recommendedName>
</protein>
<proteinExistence type="predicted"/>
<name>A0AAW1SY49_9CHLO</name>
<dbReference type="Proteomes" id="UP001485043">
    <property type="component" value="Unassembled WGS sequence"/>
</dbReference>
<dbReference type="InterPro" id="IPR050911">
    <property type="entry name" value="DRAM/TMEM150_Autophagy_Mod"/>
</dbReference>
<dbReference type="PANTHER" id="PTHR21324:SF2">
    <property type="entry name" value="EG:22E5.9 PROTEIN"/>
    <property type="match status" value="1"/>
</dbReference>
<dbReference type="PANTHER" id="PTHR21324">
    <property type="entry name" value="FASTING-INDUCIBLE INTEGRAL MEMBRANE PROTEIN TM6P1-RELATED"/>
    <property type="match status" value="1"/>
</dbReference>